<dbReference type="Proteomes" id="UP000285839">
    <property type="component" value="Unassembled WGS sequence"/>
</dbReference>
<evidence type="ECO:0000313" key="4">
    <source>
        <dbReference type="Proteomes" id="UP000284644"/>
    </source>
</evidence>
<dbReference type="EMBL" id="QSJW01000007">
    <property type="protein sequence ID" value="RHE11278.1"/>
    <property type="molecule type" value="Genomic_DNA"/>
</dbReference>
<evidence type="ECO:0000313" key="5">
    <source>
        <dbReference type="Proteomes" id="UP000285839"/>
    </source>
</evidence>
<name>A0A414I655_9FIRM</name>
<organism evidence="2 4">
    <name type="scientific">Blautia obeum</name>
    <dbReference type="NCBI Taxonomy" id="40520"/>
    <lineage>
        <taxon>Bacteria</taxon>
        <taxon>Bacillati</taxon>
        <taxon>Bacillota</taxon>
        <taxon>Clostridia</taxon>
        <taxon>Lachnospirales</taxon>
        <taxon>Lachnospiraceae</taxon>
        <taxon>Blautia</taxon>
    </lineage>
</organism>
<protein>
    <submittedName>
        <fullName evidence="2">Uncharacterized protein</fullName>
    </submittedName>
</protein>
<dbReference type="Proteomes" id="UP000284644">
    <property type="component" value="Unassembled WGS sequence"/>
</dbReference>
<reference evidence="3 6" key="2">
    <citation type="submission" date="2019-07" db="EMBL/GenBank/DDBJ databases">
        <authorList>
            <person name="Hibberd C M."/>
            <person name="Gehrig L. J."/>
            <person name="Chang H.-W."/>
            <person name="Venkatesh S."/>
        </authorList>
    </citation>
    <scope>NUCLEOTIDE SEQUENCE [LARGE SCALE GENOMIC DNA]</scope>
    <source>
        <strain evidence="3">Ruminococcus_obeum_SSTS_Bg7063</strain>
    </source>
</reference>
<dbReference type="EMBL" id="QRUH01000020">
    <property type="protein sequence ID" value="RGR45359.1"/>
    <property type="molecule type" value="Genomic_DNA"/>
</dbReference>
<dbReference type="Proteomes" id="UP000409147">
    <property type="component" value="Unassembled WGS sequence"/>
</dbReference>
<dbReference type="EMBL" id="CABHNB010000046">
    <property type="protein sequence ID" value="VUX22908.1"/>
    <property type="molecule type" value="Genomic_DNA"/>
</dbReference>
<proteinExistence type="predicted"/>
<gene>
    <name evidence="2" type="ORF">DW767_11510</name>
    <name evidence="1" type="ORF">DWY46_17245</name>
    <name evidence="3" type="ORF">ROSSTS7063_03454</name>
</gene>
<evidence type="ECO:0000313" key="2">
    <source>
        <dbReference type="EMBL" id="RHE11278.1"/>
    </source>
</evidence>
<keyword evidence="6" id="KW-1185">Reference proteome</keyword>
<reference evidence="4 5" key="1">
    <citation type="submission" date="2018-08" db="EMBL/GenBank/DDBJ databases">
        <title>A genome reference for cultivated species of the human gut microbiota.</title>
        <authorList>
            <person name="Zou Y."/>
            <person name="Xue W."/>
            <person name="Luo G."/>
        </authorList>
    </citation>
    <scope>NUCLEOTIDE SEQUENCE [LARGE SCALE GENOMIC DNA]</scope>
    <source>
        <strain evidence="1 5">AF25-21</strain>
        <strain evidence="2 4">AM29-25AC</strain>
    </source>
</reference>
<evidence type="ECO:0000313" key="6">
    <source>
        <dbReference type="Proteomes" id="UP000409147"/>
    </source>
</evidence>
<evidence type="ECO:0000313" key="1">
    <source>
        <dbReference type="EMBL" id="RGR45359.1"/>
    </source>
</evidence>
<sequence>MYEYEMSEKLFLDIWEKYECPEEVSDPLTIYNILNDIIVKSKHWIVLDHYSHINFDEVKKVEYDETTGIFKLFWLDNNSFREKRLRHEIDEFEMLIWQMSGYCTYEYIALDINKLRFVKRKNHLYVLMQANMTSEKEMQSKVIGKNEIICVDNCTEELYARYVFWEGDKENLIKVECIANNLPYYVCLIQPKEGIKGTFESKQILLTYTLKEIDKRLKRVGVALKEDIEDRDEIFSKGNTIRNILEYTLKHFCVIRGIEMNIEQKYGHIDLGELRKKIKDIPNINIPQSLVNTANELSHDSGKKYNIENVREFYGDVCELIKQIKDTIWTEENDL</sequence>
<evidence type="ECO:0000313" key="3">
    <source>
        <dbReference type="EMBL" id="VUX22908.1"/>
    </source>
</evidence>
<dbReference type="AlphaFoldDB" id="A0A414I655"/>
<accession>A0A414I655</accession>